<protein>
    <recommendedName>
        <fullName evidence="5 11">Threonine synthase</fullName>
        <ecNumber evidence="4 11">4.2.3.1</ecNumber>
    </recommendedName>
</protein>
<dbReference type="InterPro" id="IPR029144">
    <property type="entry name" value="Thr_synth_N"/>
</dbReference>
<evidence type="ECO:0000256" key="10">
    <source>
        <dbReference type="ARBA" id="ARBA00049144"/>
    </source>
</evidence>
<evidence type="ECO:0000256" key="7">
    <source>
        <dbReference type="ARBA" id="ARBA00022697"/>
    </source>
</evidence>
<evidence type="ECO:0000256" key="11">
    <source>
        <dbReference type="NCBIfam" id="TIGR00260"/>
    </source>
</evidence>
<feature type="domain" description="Tryptophan synthase beta chain-like PALP" evidence="13">
    <location>
        <begin position="96"/>
        <end position="364"/>
    </location>
</feature>
<dbReference type="NCBIfam" id="TIGR00260">
    <property type="entry name" value="thrC"/>
    <property type="match status" value="1"/>
</dbReference>
<comment type="catalytic activity">
    <reaction evidence="10">
        <text>O-phospho-L-homoserine + H2O = L-threonine + phosphate</text>
        <dbReference type="Rhea" id="RHEA:10840"/>
        <dbReference type="ChEBI" id="CHEBI:15377"/>
        <dbReference type="ChEBI" id="CHEBI:43474"/>
        <dbReference type="ChEBI" id="CHEBI:57590"/>
        <dbReference type="ChEBI" id="CHEBI:57926"/>
        <dbReference type="EC" id="4.2.3.1"/>
    </reaction>
</comment>
<dbReference type="InterPro" id="IPR051166">
    <property type="entry name" value="Threonine_Synthase"/>
</dbReference>
<dbReference type="Gene3D" id="3.90.1380.10">
    <property type="entry name" value="Threonine synthase, N-terminal domain"/>
    <property type="match status" value="1"/>
</dbReference>
<dbReference type="GO" id="GO:0004795">
    <property type="term" value="F:threonine synthase activity"/>
    <property type="evidence" value="ECO:0007669"/>
    <property type="project" value="UniProtKB-UniRule"/>
</dbReference>
<dbReference type="PANTHER" id="PTHR42690:SF1">
    <property type="entry name" value="THREONINE SYNTHASE-LIKE 2"/>
    <property type="match status" value="1"/>
</dbReference>
<evidence type="ECO:0000259" key="13">
    <source>
        <dbReference type="Pfam" id="PF00291"/>
    </source>
</evidence>
<dbReference type="PANTHER" id="PTHR42690">
    <property type="entry name" value="THREONINE SYNTHASE FAMILY MEMBER"/>
    <property type="match status" value="1"/>
</dbReference>
<comment type="pathway">
    <text evidence="2">Amino-acid biosynthesis; L-threonine biosynthesis; L-threonine from L-aspartate: step 5/5.</text>
</comment>
<evidence type="ECO:0000256" key="3">
    <source>
        <dbReference type="ARBA" id="ARBA00005517"/>
    </source>
</evidence>
<dbReference type="Proteomes" id="UP000567293">
    <property type="component" value="Unassembled WGS sequence"/>
</dbReference>
<dbReference type="PROSITE" id="PS00165">
    <property type="entry name" value="DEHYDRATASE_SER_THR"/>
    <property type="match status" value="1"/>
</dbReference>
<dbReference type="EMBL" id="JACDQQ010000180">
    <property type="protein sequence ID" value="MBA0083701.1"/>
    <property type="molecule type" value="Genomic_DNA"/>
</dbReference>
<comment type="caution">
    <text evidence="15">The sequence shown here is derived from an EMBL/GenBank/DDBJ whole genome shotgun (WGS) entry which is preliminary data.</text>
</comment>
<evidence type="ECO:0000313" key="15">
    <source>
        <dbReference type="EMBL" id="MBA0083701.1"/>
    </source>
</evidence>
<dbReference type="GO" id="GO:0030170">
    <property type="term" value="F:pyridoxal phosphate binding"/>
    <property type="evidence" value="ECO:0007669"/>
    <property type="project" value="InterPro"/>
</dbReference>
<dbReference type="InterPro" id="IPR000634">
    <property type="entry name" value="Ser/Thr_deHydtase_PyrdxlP-BS"/>
</dbReference>
<evidence type="ECO:0000256" key="9">
    <source>
        <dbReference type="ARBA" id="ARBA00023239"/>
    </source>
</evidence>
<feature type="modified residue" description="N6-(pyridoxal phosphate)lysine" evidence="12">
    <location>
        <position position="107"/>
    </location>
</feature>
<keyword evidence="16" id="KW-1185">Reference proteome</keyword>
<organism evidence="15 16">
    <name type="scientific">Candidatus Acidiferrum panamense</name>
    <dbReference type="NCBI Taxonomy" id="2741543"/>
    <lineage>
        <taxon>Bacteria</taxon>
        <taxon>Pseudomonadati</taxon>
        <taxon>Acidobacteriota</taxon>
        <taxon>Terriglobia</taxon>
        <taxon>Candidatus Acidiferrales</taxon>
        <taxon>Candidatus Acidiferrum</taxon>
    </lineage>
</organism>
<evidence type="ECO:0000256" key="8">
    <source>
        <dbReference type="ARBA" id="ARBA00022898"/>
    </source>
</evidence>
<evidence type="ECO:0000256" key="2">
    <source>
        <dbReference type="ARBA" id="ARBA00004979"/>
    </source>
</evidence>
<dbReference type="InterPro" id="IPR004450">
    <property type="entry name" value="Thr_synthase-like"/>
</dbReference>
<evidence type="ECO:0000259" key="14">
    <source>
        <dbReference type="Pfam" id="PF14821"/>
    </source>
</evidence>
<dbReference type="UniPathway" id="UPA00050">
    <property type="reaction ID" value="UER00065"/>
</dbReference>
<dbReference type="InterPro" id="IPR036052">
    <property type="entry name" value="TrpB-like_PALP_sf"/>
</dbReference>
<dbReference type="SUPFAM" id="SSF53686">
    <property type="entry name" value="Tryptophan synthase beta subunit-like PLP-dependent enzymes"/>
    <property type="match status" value="1"/>
</dbReference>
<dbReference type="GO" id="GO:0009088">
    <property type="term" value="P:threonine biosynthetic process"/>
    <property type="evidence" value="ECO:0007669"/>
    <property type="project" value="UniProtKB-UniRule"/>
</dbReference>
<gene>
    <name evidence="15" type="primary">thrC</name>
    <name evidence="15" type="ORF">HRJ53_01770</name>
</gene>
<name>A0A7V8SVC4_9BACT</name>
<dbReference type="Pfam" id="PF00291">
    <property type="entry name" value="PALP"/>
    <property type="match status" value="1"/>
</dbReference>
<comment type="similarity">
    <text evidence="3">Belongs to the threonine synthase family.</text>
</comment>
<evidence type="ECO:0000256" key="1">
    <source>
        <dbReference type="ARBA" id="ARBA00001933"/>
    </source>
</evidence>
<keyword evidence="9 15" id="KW-0456">Lyase</keyword>
<dbReference type="Gene3D" id="3.40.50.1100">
    <property type="match status" value="2"/>
</dbReference>
<reference evidence="15" key="1">
    <citation type="submission" date="2020-06" db="EMBL/GenBank/DDBJ databases">
        <title>Legume-microbial interactions unlock mineral nutrients during tropical forest succession.</title>
        <authorList>
            <person name="Epihov D.Z."/>
        </authorList>
    </citation>
    <scope>NUCLEOTIDE SEQUENCE [LARGE SCALE GENOMIC DNA]</scope>
    <source>
        <strain evidence="15">Pan2503</strain>
    </source>
</reference>
<dbReference type="Pfam" id="PF14821">
    <property type="entry name" value="Thr_synth_N"/>
    <property type="match status" value="1"/>
</dbReference>
<evidence type="ECO:0000256" key="6">
    <source>
        <dbReference type="ARBA" id="ARBA00022605"/>
    </source>
</evidence>
<dbReference type="InterPro" id="IPR001926">
    <property type="entry name" value="TrpB-like_PALP"/>
</dbReference>
<evidence type="ECO:0000256" key="12">
    <source>
        <dbReference type="PIRSR" id="PIRSR604450-51"/>
    </source>
</evidence>
<evidence type="ECO:0000313" key="16">
    <source>
        <dbReference type="Proteomes" id="UP000567293"/>
    </source>
</evidence>
<proteinExistence type="inferred from homology"/>
<dbReference type="EC" id="4.2.3.1" evidence="4 11"/>
<accession>A0A7V8SVC4</accession>
<sequence length="433" mass="47845">MRYRSTSRRAPLTSLRGAVLRGLAPDGGLYMPAEIARHSPEELEKFRKLPFTEVCFRVVKPFATPDVPEEVLWQIVSEAINFPVRLVSLSPGLHILELFHGPTLAFKDFGARFMARLMGYFVRGESRPLTVLVATSGDTGSAVAHGFLGVPGIRVVILYPSKRISEAQEKQFTTLGENITALEVAGTFDDCQRLVKQAFSDAELNKTAFLTSANSINVGRLLPQMFYHVAAYRQLPVASVPLIVSVPSGNFGNLTAGIFAKRIGLPVARFIASTNSNDVVPQYLRSGQFAPRPAKATYSNAMDVGNPNNFPRLLDLCRGRLEYVQKEIWGRAATDEETLCEMKKVHERFGYLADPHTAVGVFCWEAYKLEHAEPAQGLVLATAHPAKFADVVRKAIGSAPPLPERLAGCLKREKLSLPMSRDYEDFKQFLLAH</sequence>
<evidence type="ECO:0000256" key="5">
    <source>
        <dbReference type="ARBA" id="ARBA00018679"/>
    </source>
</evidence>
<comment type="cofactor">
    <cofactor evidence="1 12">
        <name>pyridoxal 5'-phosphate</name>
        <dbReference type="ChEBI" id="CHEBI:597326"/>
    </cofactor>
</comment>
<evidence type="ECO:0000256" key="4">
    <source>
        <dbReference type="ARBA" id="ARBA00013028"/>
    </source>
</evidence>
<dbReference type="AlphaFoldDB" id="A0A7V8SVC4"/>
<keyword evidence="8 12" id="KW-0663">Pyridoxal phosphate</keyword>
<keyword evidence="6" id="KW-0028">Amino-acid biosynthesis</keyword>
<dbReference type="CDD" id="cd01560">
    <property type="entry name" value="Thr-synth_2"/>
    <property type="match status" value="1"/>
</dbReference>
<keyword evidence="7" id="KW-0791">Threonine biosynthesis</keyword>
<dbReference type="InterPro" id="IPR037158">
    <property type="entry name" value="Thr_synth_N_sf"/>
</dbReference>
<feature type="domain" description="Threonine synthase N-terminal" evidence="14">
    <location>
        <begin position="2"/>
        <end position="79"/>
    </location>
</feature>
<dbReference type="FunFam" id="3.40.50.1100:FF:000022">
    <property type="entry name" value="Threonine synthase"/>
    <property type="match status" value="1"/>
</dbReference>